<gene>
    <name evidence="2" type="ORF">CH338_01285</name>
</gene>
<accession>A0A327KWP9</accession>
<dbReference type="EMBL" id="NPEU01000006">
    <property type="protein sequence ID" value="RAI41965.1"/>
    <property type="molecule type" value="Genomic_DNA"/>
</dbReference>
<feature type="compositionally biased region" description="Basic and acidic residues" evidence="1">
    <location>
        <begin position="67"/>
        <end position="90"/>
    </location>
</feature>
<dbReference type="Gene3D" id="1.10.10.60">
    <property type="entry name" value="Homeodomain-like"/>
    <property type="match status" value="1"/>
</dbReference>
<dbReference type="OrthoDB" id="9798071at2"/>
<dbReference type="AlphaFoldDB" id="A0A327KWP9"/>
<evidence type="ECO:0000313" key="3">
    <source>
        <dbReference type="Proteomes" id="UP000248863"/>
    </source>
</evidence>
<reference evidence="2 3" key="1">
    <citation type="submission" date="2017-07" db="EMBL/GenBank/DDBJ databases">
        <title>Draft Genome Sequences of Select Purple Nonsulfur Bacteria.</title>
        <authorList>
            <person name="Lasarre B."/>
            <person name="Mckinlay J.B."/>
        </authorList>
    </citation>
    <scope>NUCLEOTIDE SEQUENCE [LARGE SCALE GENOMIC DNA]</scope>
    <source>
        <strain evidence="2 3">DSM 11907</strain>
    </source>
</reference>
<organism evidence="2 3">
    <name type="scientific">Rhodoplanes elegans</name>
    <dbReference type="NCBI Taxonomy" id="29408"/>
    <lineage>
        <taxon>Bacteria</taxon>
        <taxon>Pseudomonadati</taxon>
        <taxon>Pseudomonadota</taxon>
        <taxon>Alphaproteobacteria</taxon>
        <taxon>Hyphomicrobiales</taxon>
        <taxon>Nitrobacteraceae</taxon>
        <taxon>Rhodoplanes</taxon>
    </lineage>
</organism>
<proteinExistence type="predicted"/>
<feature type="region of interest" description="Disordered" evidence="1">
    <location>
        <begin position="58"/>
        <end position="103"/>
    </location>
</feature>
<dbReference type="InterPro" id="IPR011681">
    <property type="entry name" value="GcrA"/>
</dbReference>
<evidence type="ECO:0000256" key="1">
    <source>
        <dbReference type="SAM" id="MobiDB-lite"/>
    </source>
</evidence>
<evidence type="ECO:0008006" key="4">
    <source>
        <dbReference type="Google" id="ProtNLM"/>
    </source>
</evidence>
<comment type="caution">
    <text evidence="2">The sequence shown here is derived from an EMBL/GenBank/DDBJ whole genome shotgun (WGS) entry which is preliminary data.</text>
</comment>
<dbReference type="Proteomes" id="UP000248863">
    <property type="component" value="Unassembled WGS sequence"/>
</dbReference>
<protein>
    <recommendedName>
        <fullName evidence="4">GcrA cell cycle regulator</fullName>
    </recommendedName>
</protein>
<dbReference type="Pfam" id="PF07750">
    <property type="entry name" value="GcrA"/>
    <property type="match status" value="1"/>
</dbReference>
<sequence length="192" mass="21188">MTGTSSYDTLSPGWTDERVAELRQLWADGLSASQIAVELGGATRNAILGKVNRMKLEARGRGHIVKPRGEPRPKPDKRSHARKPDTDKRAPVRRPPVIEPDDTPLRAAPIECVVPLLDLTEGMCRYPSGDGADIRFCGAPKARGSWCATHAALVYVPLHRRPEGVDYRVKRGDAMNAIRWRQGRGTTQYAAE</sequence>
<keyword evidence="3" id="KW-1185">Reference proteome</keyword>
<evidence type="ECO:0000313" key="2">
    <source>
        <dbReference type="EMBL" id="RAI41965.1"/>
    </source>
</evidence>
<dbReference type="RefSeq" id="WP_111355230.1">
    <property type="nucleotide sequence ID" value="NZ_NHSK01000074.1"/>
</dbReference>
<name>A0A327KWP9_9BRAD</name>